<feature type="domain" description="Flavin reductase like" evidence="2">
    <location>
        <begin position="31"/>
        <end position="178"/>
    </location>
</feature>
<dbReference type="InterPro" id="IPR012349">
    <property type="entry name" value="Split_barrel_FMN-bd"/>
</dbReference>
<dbReference type="SMART" id="SM00903">
    <property type="entry name" value="Flavin_Reduct"/>
    <property type="match status" value="1"/>
</dbReference>
<dbReference type="Pfam" id="PF01613">
    <property type="entry name" value="Flavin_Reduct"/>
    <property type="match status" value="1"/>
</dbReference>
<keyword evidence="1" id="KW-0560">Oxidoreductase</keyword>
<dbReference type="EMBL" id="CAFBMB010000055">
    <property type="protein sequence ID" value="CAB4899470.1"/>
    <property type="molecule type" value="Genomic_DNA"/>
</dbReference>
<organism evidence="3">
    <name type="scientific">freshwater metagenome</name>
    <dbReference type="NCBI Taxonomy" id="449393"/>
    <lineage>
        <taxon>unclassified sequences</taxon>
        <taxon>metagenomes</taxon>
        <taxon>ecological metagenomes</taxon>
    </lineage>
</organism>
<protein>
    <submittedName>
        <fullName evidence="3">Unannotated protein</fullName>
    </submittedName>
</protein>
<proteinExistence type="predicted"/>
<dbReference type="SUPFAM" id="SSF50475">
    <property type="entry name" value="FMN-binding split barrel"/>
    <property type="match status" value="1"/>
</dbReference>
<gene>
    <name evidence="3" type="ORF">UFOPK3516_00862</name>
</gene>
<evidence type="ECO:0000256" key="1">
    <source>
        <dbReference type="ARBA" id="ARBA00023002"/>
    </source>
</evidence>
<dbReference type="GO" id="GO:0006208">
    <property type="term" value="P:pyrimidine nucleobase catabolic process"/>
    <property type="evidence" value="ECO:0007669"/>
    <property type="project" value="TreeGrafter"/>
</dbReference>
<reference evidence="3" key="1">
    <citation type="submission" date="2020-05" db="EMBL/GenBank/DDBJ databases">
        <authorList>
            <person name="Chiriac C."/>
            <person name="Salcher M."/>
            <person name="Ghai R."/>
            <person name="Kavagutti S V."/>
        </authorList>
    </citation>
    <scope>NUCLEOTIDE SEQUENCE</scope>
</reference>
<dbReference type="PANTHER" id="PTHR30466">
    <property type="entry name" value="FLAVIN REDUCTASE"/>
    <property type="match status" value="1"/>
</dbReference>
<evidence type="ECO:0000259" key="2">
    <source>
        <dbReference type="SMART" id="SM00903"/>
    </source>
</evidence>
<dbReference type="InterPro" id="IPR002563">
    <property type="entry name" value="Flavin_Rdtase-like_dom"/>
</dbReference>
<dbReference type="AlphaFoldDB" id="A0A6J7G423"/>
<dbReference type="Gene3D" id="2.30.110.10">
    <property type="entry name" value="Electron Transport, Fmn-binding Protein, Chain A"/>
    <property type="match status" value="1"/>
</dbReference>
<accession>A0A6J7G423</accession>
<sequence>MATSAPQPAQDHTIRDTETGGLSADEFKAAFRQHPSGIAVITADAGSGPVAMTASSVFSVSADPPVLVFSVSAMSSAAPTILTADTLVVNMLSADNLDLALLGAKSGVDRFADTTLWDRLDTGEPYYVNASAWVRGRVVDRMLIGDSTVVAVHALTSSDPDGAATAQPLVYHNRTWYRLGPESRLEA</sequence>
<dbReference type="GO" id="GO:0042602">
    <property type="term" value="F:riboflavin reductase (NADPH) activity"/>
    <property type="evidence" value="ECO:0007669"/>
    <property type="project" value="TreeGrafter"/>
</dbReference>
<dbReference type="PANTHER" id="PTHR30466:SF1">
    <property type="entry name" value="FMN REDUCTASE (NADH) RUTF"/>
    <property type="match status" value="1"/>
</dbReference>
<evidence type="ECO:0000313" key="3">
    <source>
        <dbReference type="EMBL" id="CAB4899470.1"/>
    </source>
</evidence>
<dbReference type="GO" id="GO:0010181">
    <property type="term" value="F:FMN binding"/>
    <property type="evidence" value="ECO:0007669"/>
    <property type="project" value="InterPro"/>
</dbReference>
<dbReference type="InterPro" id="IPR050268">
    <property type="entry name" value="NADH-dep_flavin_reductase"/>
</dbReference>
<name>A0A6J7G423_9ZZZZ</name>